<evidence type="ECO:0000313" key="4">
    <source>
        <dbReference type="EMBL" id="MFC5633668.1"/>
    </source>
</evidence>
<keyword evidence="2" id="KW-0472">Membrane</keyword>
<proteinExistence type="predicted"/>
<keyword evidence="5" id="KW-1185">Reference proteome</keyword>
<dbReference type="EMBL" id="JBHSNY010000002">
    <property type="protein sequence ID" value="MFC5633668.1"/>
    <property type="molecule type" value="Genomic_DNA"/>
</dbReference>
<feature type="region of interest" description="Disordered" evidence="1">
    <location>
        <begin position="28"/>
        <end position="50"/>
    </location>
</feature>
<evidence type="ECO:0000256" key="2">
    <source>
        <dbReference type="SAM" id="Phobius"/>
    </source>
</evidence>
<dbReference type="Pfam" id="PF10145">
    <property type="entry name" value="PhageMin_Tail"/>
    <property type="match status" value="1"/>
</dbReference>
<feature type="transmembrane region" description="Helical" evidence="2">
    <location>
        <begin position="443"/>
        <end position="461"/>
    </location>
</feature>
<evidence type="ECO:0000256" key="1">
    <source>
        <dbReference type="SAM" id="MobiDB-lite"/>
    </source>
</evidence>
<feature type="compositionally biased region" description="Acidic residues" evidence="1">
    <location>
        <begin position="40"/>
        <end position="50"/>
    </location>
</feature>
<evidence type="ECO:0000313" key="5">
    <source>
        <dbReference type="Proteomes" id="UP001596154"/>
    </source>
</evidence>
<keyword evidence="2" id="KW-1133">Transmembrane helix</keyword>
<comment type="caution">
    <text evidence="4">The sequence shown here is derived from an EMBL/GenBank/DDBJ whole genome shotgun (WGS) entry which is preliminary data.</text>
</comment>
<evidence type="ECO:0000259" key="3">
    <source>
        <dbReference type="Pfam" id="PF10145"/>
    </source>
</evidence>
<gene>
    <name evidence="4" type="ORF">ACFPZJ_07645</name>
</gene>
<reference evidence="5" key="1">
    <citation type="journal article" date="2019" name="Int. J. Syst. Evol. Microbiol.">
        <title>The Global Catalogue of Microorganisms (GCM) 10K type strain sequencing project: providing services to taxonomists for standard genome sequencing and annotation.</title>
        <authorList>
            <consortium name="The Broad Institute Genomics Platform"/>
            <consortium name="The Broad Institute Genome Sequencing Center for Infectious Disease"/>
            <person name="Wu L."/>
            <person name="Ma J."/>
        </authorList>
    </citation>
    <scope>NUCLEOTIDE SEQUENCE [LARGE SCALE GENOMIC DNA]</scope>
    <source>
        <strain evidence="5">CGMCC 4.7248</strain>
    </source>
</reference>
<protein>
    <submittedName>
        <fullName evidence="4">Phage tail tape measure protein</fullName>
    </submittedName>
</protein>
<dbReference type="Proteomes" id="UP001596154">
    <property type="component" value="Unassembled WGS sequence"/>
</dbReference>
<name>A0ABW0UKV5_9ACTN</name>
<feature type="domain" description="Phage tail tape measure protein" evidence="3">
    <location>
        <begin position="174"/>
        <end position="360"/>
    </location>
</feature>
<dbReference type="InterPro" id="IPR010090">
    <property type="entry name" value="Phage_tape_meas"/>
</dbReference>
<feature type="transmembrane region" description="Helical" evidence="2">
    <location>
        <begin position="473"/>
        <end position="499"/>
    </location>
</feature>
<organism evidence="4 5">
    <name type="scientific">Streptomyces bullii</name>
    <dbReference type="NCBI Taxonomy" id="349910"/>
    <lineage>
        <taxon>Bacteria</taxon>
        <taxon>Bacillati</taxon>
        <taxon>Actinomycetota</taxon>
        <taxon>Actinomycetes</taxon>
        <taxon>Kitasatosporales</taxon>
        <taxon>Streptomycetaceae</taxon>
        <taxon>Streptomyces</taxon>
    </lineage>
</organism>
<accession>A0ABW0UKV5</accession>
<keyword evidence="2" id="KW-0812">Transmembrane</keyword>
<sequence>MALTVGELNAVLSVDDRAVDPALRRAENAMRTSGQRMGDEAEQAGEQAGEDLADGLVRGADGRLRDARGRFASAGRAAGEAVGEELADSTAEGADQAVDQAAGRFDQLKMMAAGAGIAAGAALMAGLQEAINQGQITNVMGAQLGATPAEAQRYGKLAGELFKQAIVADFQEGADTIKAVMNAGLLPPDATNAQIMSMSTRIADLAKVLGMDVGEAANAAGVMVRNGLAKSGKEAIDMLVQASNQGANRFGDLGQTITQSANNLSHFGLTGKQALGVMVQGIEAGAPSAELLSGALEEMAANAADGAETFDELGLNGKQMAKDFAEGGPAAGKALDTLMDRLRTMKDDGARSKAMIELFGEEALTMQDALLKVDPSSAAKKLGDFGGAAGKAGDTLRDNAGAKVTAFKNNLQQNFVEFLGNTVIPGVMRFVSFLQNHSGELKAFAAVITAVVVPALLVLGGKALWAGMQMARAWVMALGPIGWIGLAIGALVVLVIAYWDEIKAATLTAWNWIVDKVRWAKDGVLAAIEWLGTVPGKIAAWFGQAKDWAIAKLVALWEWAKGLPGRIGSAIAALQGILMSSASRAFQSFRDAAVKKALDLVKWVTGLPGRISSGIGSLSTLLVEKGVNIVQGLWSGIKSMGGWIRNQLIGWAKDMIPGPIAKALGIASPSKVTKAQGRWIARGLIDGLTGSSKQVRAASAKLADIVRDSMKPGKKRSKALGVISSGTKQLLRLAGQEEKLAARLKSATKRLADQIKARDKLAADVKKGVLEGANITQQDTGGWPQTAETILAGLKQDRAAAEQFAKNLATLRKKGVRADLIAQIAQAGVEQGSSAAAALANANASQIQQINAEQKALVGAAGNAGAAAGNAMYGAGIAAGQGLVRGLKMQQKLIEKQMLKIAQGMSKAIRKALGIKSPSRVMAQVGAYTAEGLRQGIEGGRKAVNRSMASLVETPAPGSWDMAGRRARAAASQRVVLELRSSGRGEDNYLIERMRRGIRKKGGGDVGLVLAGRRSG</sequence>
<dbReference type="RefSeq" id="WP_381018892.1">
    <property type="nucleotide sequence ID" value="NZ_JBHSNY010000002.1"/>
</dbReference>